<dbReference type="EMBL" id="JABAYA010000166">
    <property type="protein sequence ID" value="KAF7723029.1"/>
    <property type="molecule type" value="Genomic_DNA"/>
</dbReference>
<dbReference type="Gene3D" id="1.25.40.10">
    <property type="entry name" value="Tetratricopeptide repeat domain"/>
    <property type="match status" value="1"/>
</dbReference>
<dbReference type="Pfam" id="PF22693">
    <property type="entry name" value="MACPF_1"/>
    <property type="match status" value="1"/>
</dbReference>
<protein>
    <recommendedName>
        <fullName evidence="2">MACPF-like domain-containing protein</fullName>
    </recommendedName>
</protein>
<dbReference type="OrthoDB" id="2340480at2759"/>
<comment type="similarity">
    <text evidence="1">Belongs to the sel-1 family.</text>
</comment>
<gene>
    <name evidence="3" type="ORF">EC973_002405</name>
</gene>
<evidence type="ECO:0000313" key="4">
    <source>
        <dbReference type="Proteomes" id="UP000605846"/>
    </source>
</evidence>
<dbReference type="Pfam" id="PF08238">
    <property type="entry name" value="Sel1"/>
    <property type="match status" value="5"/>
</dbReference>
<name>A0A8H7BNN4_9FUNG</name>
<dbReference type="SUPFAM" id="SSF81901">
    <property type="entry name" value="HCP-like"/>
    <property type="match status" value="1"/>
</dbReference>
<reference evidence="3" key="1">
    <citation type="submission" date="2020-01" db="EMBL/GenBank/DDBJ databases">
        <title>Genome Sequencing of Three Apophysomyces-Like Fungal Strains Confirms a Novel Fungal Genus in the Mucoromycota with divergent Burkholderia-like Endosymbiotic Bacteria.</title>
        <authorList>
            <person name="Stajich J.E."/>
            <person name="Macias A.M."/>
            <person name="Carter-House D."/>
            <person name="Lovett B."/>
            <person name="Kasson L.R."/>
            <person name="Berry K."/>
            <person name="Grigoriev I."/>
            <person name="Chang Y."/>
            <person name="Spatafora J."/>
            <person name="Kasson M.T."/>
        </authorList>
    </citation>
    <scope>NUCLEOTIDE SEQUENCE</scope>
    <source>
        <strain evidence="3">NRRL A-21654</strain>
    </source>
</reference>
<feature type="domain" description="MACPF-like" evidence="2">
    <location>
        <begin position="672"/>
        <end position="817"/>
    </location>
</feature>
<keyword evidence="4" id="KW-1185">Reference proteome</keyword>
<comment type="caution">
    <text evidence="3">The sequence shown here is derived from an EMBL/GenBank/DDBJ whole genome shotgun (WGS) entry which is preliminary data.</text>
</comment>
<evidence type="ECO:0000259" key="2">
    <source>
        <dbReference type="Pfam" id="PF22693"/>
    </source>
</evidence>
<organism evidence="3 4">
    <name type="scientific">Apophysomyces ossiformis</name>
    <dbReference type="NCBI Taxonomy" id="679940"/>
    <lineage>
        <taxon>Eukaryota</taxon>
        <taxon>Fungi</taxon>
        <taxon>Fungi incertae sedis</taxon>
        <taxon>Mucoromycota</taxon>
        <taxon>Mucoromycotina</taxon>
        <taxon>Mucoromycetes</taxon>
        <taxon>Mucorales</taxon>
        <taxon>Mucorineae</taxon>
        <taxon>Mucoraceae</taxon>
        <taxon>Apophysomyces</taxon>
    </lineage>
</organism>
<dbReference type="PANTHER" id="PTHR11102:SF160">
    <property type="entry name" value="ERAD-ASSOCIATED E3 UBIQUITIN-PROTEIN LIGASE COMPONENT HRD3"/>
    <property type="match status" value="1"/>
</dbReference>
<accession>A0A8H7BNN4</accession>
<dbReference type="InterPro" id="IPR050767">
    <property type="entry name" value="Sel1_AlgK"/>
</dbReference>
<evidence type="ECO:0000256" key="1">
    <source>
        <dbReference type="ARBA" id="ARBA00038101"/>
    </source>
</evidence>
<evidence type="ECO:0000313" key="3">
    <source>
        <dbReference type="EMBL" id="KAF7723029.1"/>
    </source>
</evidence>
<dbReference type="InterPro" id="IPR006597">
    <property type="entry name" value="Sel1-like"/>
</dbReference>
<dbReference type="SMART" id="SM00671">
    <property type="entry name" value="SEL1"/>
    <property type="match status" value="5"/>
</dbReference>
<dbReference type="PANTHER" id="PTHR11102">
    <property type="entry name" value="SEL-1-LIKE PROTEIN"/>
    <property type="match status" value="1"/>
</dbReference>
<proteinExistence type="inferred from homology"/>
<dbReference type="InterPro" id="IPR054586">
    <property type="entry name" value="MACPF_1_fungal"/>
</dbReference>
<sequence>MTQPSDETEHTYNSISDVSADWVQGVQINGKKAEKNAVEIDKDGTIYCFPDHGALSTSDGKIGEPENIGKPKDDYMGFVPDKLPFPGTPEFKHAARNAVDVLNKQLHDEEPMLEIHVPRRYILLPPATLRPTEGYRQAIDYALRLSDDHAKFAELQNIFKAFGYFYPYWIATGGKFVHKSSKDTSFDMDTRNRIRAVVEQQLEWQAFGGDLNRLKKPIDVEGWLESTSKHQALIMPLDINPIYNLLDNSISSEIQRIYKVQYLQAPLPLSDPLLQTSSTTFDTSLLQMRSRIGTAKGVHLGGRLSKEDAVELVNENLFGKLLRDATVAGKPRIECSVRRTMLGSDVSTHAILRTEFPEHSTENMGFVRGAIDSYLSKIGCSVQPTTRGIDYFVMYVIFGELTFDPEIIKVTDKLKEAVQQALAASKDCERYRALQEVFSKFGYYYPSAISLGGRALYKINQNDPPKDWLEKNGIAAINRAFKRNIYVESTRVETIGGSTEFTDCRDWINSVKTNQTRIQFKSMKPIYELFDEDLKSQIRIVYDKCYDYINDFPRLSNGIHFDGVEADQQAVTLTKQDPFSKTLMLKRYANVVSRERIQLYTSTKPSFMKYSSLDIETYDELPGSAGFRAGAEAIYRERSNIGRKAPITPQKPYHTMYITYAELHLYDELIQASDSFKKAIDEALQANAADHGRYYALQNVFQRFGFYYPSTIIFGGRIVRNAGDDIEQERQNDNGPLITEIGENNKAGKEGDSVIASLKASLKEGELWETIGGDGHLLLWHDIDNWIESIQSNQVAIQHKGLKPLYELLDKDQRRQVQQIYEDIILDDDYVAYNYTLETKMRELSQDLLKKCFSDSSSAIEYCRRACSEHGFPVLDDKVTSKVIRIYCSFNSLAQNKRQRYPSVSSKEKEPCQWCLYLFKNDENKWQFDEEESQHSHPLEMPKETGYDEDLIPAMIIKLIPDQVCREGEEASKFVRYGDVVRLKYIQQDDGSVTPGMGLIQASALRVFDGSKPFPKGNSPFDKDTSNKGKDIDFQWKIVACSAFADFSASDESESEYHDNIEVASQHSMPEDLKNILGNHNHVQNNAAILFESLITVDGNKKLYLDGRTGRFSLRLQKYASEPISDTIAWYVRTVNECEILWKLENFDTGKSKEEKEFDTFKKKAENDDPNYQYLVGHSLLYGLRGQMVDRQGAVHYLEKAINQGHHQAHFELAKLWWTTGKYTEAMDLFKRAVYLPVIETCRQLGDIYHAGLLLPQKLGNYNVAKDRKKAFMYYAIGGIFGDSKAALIAGSYLEQGYHEDLGIDYEKALRWYEYVRQKYDGPHAELRIGKLKHLLASKTKDPLEAEKFQKQAYSSFGAAAVSDPSAKFMVAAYHLYGLGGHTKNLALGYQILASLTESGFLPALAGLAECYGKGMGVEQDPEMEAMFLKLSGRKTT</sequence>
<dbReference type="InterPro" id="IPR011990">
    <property type="entry name" value="TPR-like_helical_dom_sf"/>
</dbReference>
<dbReference type="Proteomes" id="UP000605846">
    <property type="component" value="Unassembled WGS sequence"/>
</dbReference>